<comment type="caution">
    <text evidence="2">The sequence shown here is derived from an EMBL/GenBank/DDBJ whole genome shotgun (WGS) entry which is preliminary data.</text>
</comment>
<gene>
    <name evidence="2" type="ORF">FDV58_24335</name>
</gene>
<proteinExistence type="predicted"/>
<dbReference type="EMBL" id="SZZP01000015">
    <property type="protein sequence ID" value="TKV78840.1"/>
    <property type="molecule type" value="Genomic_DNA"/>
</dbReference>
<sequence>MDRDQDIDEGVGSALRRSYGRLAWWIVRLNRVLEPSRAAEPPRTQLPPRPAVPSRRAHPPRPE</sequence>
<evidence type="ECO:0000313" key="3">
    <source>
        <dbReference type="Proteomes" id="UP000305095"/>
    </source>
</evidence>
<name>A0A4U6RW40_BRAEL</name>
<reference evidence="2 3" key="1">
    <citation type="submission" date="2019-05" db="EMBL/GenBank/DDBJ databases">
        <title>Draft Genome of Bradyrhizobium elkanii strain SEMIA 938, Used in Commercial Inoculants for Lupinus spp. in Brazil.</title>
        <authorList>
            <person name="Hungria M."/>
            <person name="Delamuta J.R.M."/>
            <person name="Ribeiro R.A."/>
            <person name="Nogueira M.A."/>
        </authorList>
    </citation>
    <scope>NUCLEOTIDE SEQUENCE [LARGE SCALE GENOMIC DNA]</scope>
    <source>
        <strain evidence="2 3">Semia 938</strain>
    </source>
</reference>
<accession>A0A4U6RW40</accession>
<dbReference type="AlphaFoldDB" id="A0A4U6RW40"/>
<evidence type="ECO:0000313" key="2">
    <source>
        <dbReference type="EMBL" id="TKV78840.1"/>
    </source>
</evidence>
<feature type="region of interest" description="Disordered" evidence="1">
    <location>
        <begin position="36"/>
        <end position="63"/>
    </location>
</feature>
<protein>
    <submittedName>
        <fullName evidence="2">Uncharacterized protein</fullName>
    </submittedName>
</protein>
<evidence type="ECO:0000256" key="1">
    <source>
        <dbReference type="SAM" id="MobiDB-lite"/>
    </source>
</evidence>
<organism evidence="2 3">
    <name type="scientific">Bradyrhizobium elkanii</name>
    <dbReference type="NCBI Taxonomy" id="29448"/>
    <lineage>
        <taxon>Bacteria</taxon>
        <taxon>Pseudomonadati</taxon>
        <taxon>Pseudomonadota</taxon>
        <taxon>Alphaproteobacteria</taxon>
        <taxon>Hyphomicrobiales</taxon>
        <taxon>Nitrobacteraceae</taxon>
        <taxon>Bradyrhizobium</taxon>
    </lineage>
</organism>
<dbReference type="Proteomes" id="UP000305095">
    <property type="component" value="Unassembled WGS sequence"/>
</dbReference>
<dbReference type="RefSeq" id="WP_137480784.1">
    <property type="nucleotide sequence ID" value="NZ_SZZP01000015.1"/>
</dbReference>